<dbReference type="OrthoDB" id="4607847at2759"/>
<evidence type="ECO:0000313" key="4">
    <source>
        <dbReference type="Proteomes" id="UP000054516"/>
    </source>
</evidence>
<evidence type="ECO:0000259" key="1">
    <source>
        <dbReference type="Pfam" id="PF08964"/>
    </source>
</evidence>
<feature type="domain" description="Calcium-dependent cell adhesion molecule 1 membrane-binding" evidence="2">
    <location>
        <begin position="93"/>
        <end position="200"/>
    </location>
</feature>
<protein>
    <submittedName>
        <fullName evidence="3">Putative abundant perithecial protein</fullName>
    </submittedName>
</protein>
<organism evidence="3">
    <name type="scientific">Rosellinia necatrix</name>
    <name type="common">White root-rot fungus</name>
    <dbReference type="NCBI Taxonomy" id="77044"/>
    <lineage>
        <taxon>Eukaryota</taxon>
        <taxon>Fungi</taxon>
        <taxon>Dikarya</taxon>
        <taxon>Ascomycota</taxon>
        <taxon>Pezizomycotina</taxon>
        <taxon>Sordariomycetes</taxon>
        <taxon>Xylariomycetidae</taxon>
        <taxon>Xylariales</taxon>
        <taxon>Xylariaceae</taxon>
        <taxon>Rosellinia</taxon>
    </lineage>
</organism>
<dbReference type="PANTHER" id="PTHR38083:SF1">
    <property type="entry name" value="CALCIUM-DEPENDENT CELL ADHESION MOLECULE 1-RELATED"/>
    <property type="match status" value="1"/>
</dbReference>
<dbReference type="PANTHER" id="PTHR38083">
    <property type="entry name" value="CALCIUM-DEPENDENT CELL ADHESION MOLECULE 1-RELATED"/>
    <property type="match status" value="1"/>
</dbReference>
<dbReference type="InterPro" id="IPR038423">
    <property type="entry name" value="CAD_C_sf"/>
</dbReference>
<reference evidence="3" key="1">
    <citation type="submission" date="2016-03" db="EMBL/GenBank/DDBJ databases">
        <title>Draft genome sequence of Rosellinia necatrix.</title>
        <authorList>
            <person name="Kanematsu S."/>
        </authorList>
    </citation>
    <scope>NUCLEOTIDE SEQUENCE [LARGE SCALE GENOMIC DNA]</scope>
    <source>
        <strain evidence="3">W97</strain>
    </source>
</reference>
<dbReference type="InterPro" id="IPR029283">
    <property type="entry name" value="Membrane-bd"/>
</dbReference>
<dbReference type="InterPro" id="IPR052885">
    <property type="entry name" value="Dictyostelium_CAD"/>
</dbReference>
<gene>
    <name evidence="3" type="ORF">SAMD00023353_1301810</name>
</gene>
<dbReference type="Proteomes" id="UP000054516">
    <property type="component" value="Unassembled WGS sequence"/>
</dbReference>
<dbReference type="GO" id="GO:0016020">
    <property type="term" value="C:membrane"/>
    <property type="evidence" value="ECO:0007669"/>
    <property type="project" value="InterPro"/>
</dbReference>
<proteinExistence type="predicted"/>
<dbReference type="AlphaFoldDB" id="A0A1W2TC91"/>
<dbReference type="Gene3D" id="2.60.20.10">
    <property type="entry name" value="Crystallins"/>
    <property type="match status" value="1"/>
</dbReference>
<dbReference type="InterPro" id="IPR015059">
    <property type="entry name" value="Ca_cell_adhesion_N_dom"/>
</dbReference>
<name>A0A1W2TC91_ROSNE</name>
<keyword evidence="4" id="KW-1185">Reference proteome</keyword>
<dbReference type="Gene3D" id="2.60.40.1720">
    <property type="entry name" value="Calcium-dependent cell adhesion molecule-1"/>
    <property type="match status" value="1"/>
</dbReference>
<dbReference type="OMA" id="VIAWQHY"/>
<dbReference type="Pfam" id="PF14564">
    <property type="entry name" value="Membrane_bind"/>
    <property type="match status" value="1"/>
</dbReference>
<sequence length="207" mass="22361">MAPTPPQQSADFYEQTDFQGTKAELKIGTVEHLYPKKIADVYKSINVGAAAKVNCWHHTHGGVAELEGPNPTVTALLGDLTCFSVDADTTRVIQFKFVDKTGGKPGDFSLFLNLAGIGQVIIKSGEPDFTVAGRIDPSGADVTTGVAIRVEKTHEFLGPPGSIFFKWNAQTHQVDIDSELNWPKQLAHDRQGPASFVISLISDKPSD</sequence>
<evidence type="ECO:0000313" key="3">
    <source>
        <dbReference type="EMBL" id="GAP85563.2"/>
    </source>
</evidence>
<dbReference type="GO" id="GO:0098609">
    <property type="term" value="P:cell-cell adhesion"/>
    <property type="evidence" value="ECO:0007669"/>
    <property type="project" value="InterPro"/>
</dbReference>
<evidence type="ECO:0000259" key="2">
    <source>
        <dbReference type="Pfam" id="PF14564"/>
    </source>
</evidence>
<dbReference type="EMBL" id="DF977458">
    <property type="protein sequence ID" value="GAP85563.2"/>
    <property type="molecule type" value="Genomic_DNA"/>
</dbReference>
<feature type="domain" description="Calcium-dependent cell adhesion molecule N-terminal" evidence="1">
    <location>
        <begin position="8"/>
        <end position="62"/>
    </location>
</feature>
<accession>A0A1W2TC91</accession>
<dbReference type="Pfam" id="PF08964">
    <property type="entry name" value="Crystall_3"/>
    <property type="match status" value="1"/>
</dbReference>